<keyword evidence="3 6" id="KW-0645">Protease</keyword>
<name>A5IMA5_THEP1</name>
<dbReference type="AlphaFoldDB" id="A5IMA5"/>
<feature type="binding site" evidence="6">
    <location>
        <position position="169"/>
    </location>
    <ligand>
        <name>a divalent metal cation</name>
        <dbReference type="ChEBI" id="CHEBI:60240"/>
        <label>2</label>
        <note>catalytic</note>
    </ligand>
</feature>
<sequence>MIRIKTPSEIEKMKKAGKAVAVALREVERVIVPGKTAWDVEILVLEIFKKLRVKPAFKGYGGYKYATCVSVNEEVVHGLPLKEKVFKEGDIVSVDVGAVYQGLYGDAAVTYIVGETDERGKELVRVTREALEKAIKMIKPGIRLGDVSHCIQETVESAGFNVIRDYVGHGVGRELHEDPQIPNYGTPGTGVILRKGMTLAIEPMVSEGDWRVVVKEDGWTAVTVDGSRCAHFEHTILITENGVEILTKEG</sequence>
<evidence type="ECO:0000259" key="8">
    <source>
        <dbReference type="Pfam" id="PF00557"/>
    </source>
</evidence>
<dbReference type="PANTHER" id="PTHR43330">
    <property type="entry name" value="METHIONINE AMINOPEPTIDASE"/>
    <property type="match status" value="1"/>
</dbReference>
<dbReference type="NCBIfam" id="TIGR00500">
    <property type="entry name" value="met_pdase_I"/>
    <property type="match status" value="1"/>
</dbReference>
<evidence type="ECO:0000256" key="3">
    <source>
        <dbReference type="ARBA" id="ARBA00022670"/>
    </source>
</evidence>
<dbReference type="HAMAP" id="MF_01974">
    <property type="entry name" value="MetAP_1"/>
    <property type="match status" value="1"/>
</dbReference>
<proteinExistence type="inferred from homology"/>
<feature type="binding site" evidence="6">
    <location>
        <position position="233"/>
    </location>
    <ligand>
        <name>a divalent metal cation</name>
        <dbReference type="ChEBI" id="CHEBI:60240"/>
        <label>1</label>
    </ligand>
</feature>
<dbReference type="EMBL" id="CP000702">
    <property type="protein sequence ID" value="ABQ47328.1"/>
    <property type="molecule type" value="Genomic_DNA"/>
</dbReference>
<dbReference type="KEGG" id="tpt:Tpet_1314"/>
<feature type="binding site" evidence="6">
    <location>
        <position position="77"/>
    </location>
    <ligand>
        <name>substrate</name>
    </ligand>
</feature>
<evidence type="ECO:0000256" key="7">
    <source>
        <dbReference type="RuleBase" id="RU003653"/>
    </source>
</evidence>
<evidence type="ECO:0000256" key="2">
    <source>
        <dbReference type="ARBA" id="ARBA00022438"/>
    </source>
</evidence>
<reference evidence="9 10" key="2">
    <citation type="journal article" date="2009" name="Proc. Natl. Acad. Sci. U.S.A.">
        <title>On the chimeric nature, thermophilic origin, and phylogenetic placement of the Thermotogales.</title>
        <authorList>
            <person name="Zhaxybayeva O."/>
            <person name="Swithers K.S."/>
            <person name="Lapierre P."/>
            <person name="Fournier G.P."/>
            <person name="Bickhart D.M."/>
            <person name="DeBoy R.T."/>
            <person name="Nelson K.E."/>
            <person name="Nesbo C.L."/>
            <person name="Doolittle W.F."/>
            <person name="Gogarten J.P."/>
            <person name="Noll K.M."/>
        </authorList>
    </citation>
    <scope>NUCLEOTIDE SEQUENCE [LARGE SCALE GENOMIC DNA]</scope>
    <source>
        <strain evidence="10">ATCC BAA-488 / DSM 13995 / JCM 10881 / RKU-1</strain>
    </source>
</reference>
<organism evidence="9 10">
    <name type="scientific">Thermotoga petrophila (strain ATCC BAA-488 / DSM 13995 / JCM 10881 / RKU-1)</name>
    <dbReference type="NCBI Taxonomy" id="390874"/>
    <lineage>
        <taxon>Bacteria</taxon>
        <taxon>Thermotogati</taxon>
        <taxon>Thermotogota</taxon>
        <taxon>Thermotogae</taxon>
        <taxon>Thermotogales</taxon>
        <taxon>Thermotogaceae</taxon>
        <taxon>Thermotoga</taxon>
    </lineage>
</organism>
<comment type="subunit">
    <text evidence="6">Monomer.</text>
</comment>
<dbReference type="GO" id="GO:0070006">
    <property type="term" value="F:metalloaminopeptidase activity"/>
    <property type="evidence" value="ECO:0007669"/>
    <property type="project" value="UniProtKB-UniRule"/>
</dbReference>
<evidence type="ECO:0000256" key="6">
    <source>
        <dbReference type="HAMAP-Rule" id="MF_01974"/>
    </source>
</evidence>
<keyword evidence="5 6" id="KW-0378">Hydrolase</keyword>
<dbReference type="PANTHER" id="PTHR43330:SF27">
    <property type="entry name" value="METHIONINE AMINOPEPTIDASE"/>
    <property type="match status" value="1"/>
</dbReference>
<feature type="binding site" evidence="6">
    <location>
        <position position="233"/>
    </location>
    <ligand>
        <name>a divalent metal cation</name>
        <dbReference type="ChEBI" id="CHEBI:60240"/>
        <label>2</label>
        <note>catalytic</note>
    </ligand>
</feature>
<dbReference type="STRING" id="390874.Tpet_1314"/>
<evidence type="ECO:0000313" key="10">
    <source>
        <dbReference type="Proteomes" id="UP000006558"/>
    </source>
</evidence>
<dbReference type="InterPro" id="IPR000994">
    <property type="entry name" value="Pept_M24"/>
</dbReference>
<evidence type="ECO:0000256" key="4">
    <source>
        <dbReference type="ARBA" id="ARBA00022723"/>
    </source>
</evidence>
<feature type="binding site" evidence="6">
    <location>
        <position position="106"/>
    </location>
    <ligand>
        <name>a divalent metal cation</name>
        <dbReference type="ChEBI" id="CHEBI:60240"/>
        <label>2</label>
        <note>catalytic</note>
    </ligand>
</feature>
<dbReference type="InterPro" id="IPR036005">
    <property type="entry name" value="Creatinase/aminopeptidase-like"/>
</dbReference>
<dbReference type="Gene3D" id="3.90.230.10">
    <property type="entry name" value="Creatinase/methionine aminopeptidase superfamily"/>
    <property type="match status" value="1"/>
</dbReference>
<comment type="similarity">
    <text evidence="6">Belongs to the peptidase M24A family. Methionine aminopeptidase type 1 subfamily.</text>
</comment>
<evidence type="ECO:0000256" key="1">
    <source>
        <dbReference type="ARBA" id="ARBA00002521"/>
    </source>
</evidence>
<dbReference type="Pfam" id="PF00557">
    <property type="entry name" value="Peptidase_M24"/>
    <property type="match status" value="1"/>
</dbReference>
<dbReference type="RefSeq" id="WP_011943799.1">
    <property type="nucleotide sequence ID" value="NC_009486.1"/>
</dbReference>
<evidence type="ECO:0000256" key="5">
    <source>
        <dbReference type="ARBA" id="ARBA00022801"/>
    </source>
</evidence>
<dbReference type="GO" id="GO:0046872">
    <property type="term" value="F:metal ion binding"/>
    <property type="evidence" value="ECO:0007669"/>
    <property type="project" value="UniProtKB-UniRule"/>
</dbReference>
<comment type="function">
    <text evidence="1 6">Removes the N-terminal methionine from nascent proteins. The N-terminal methionine is often cleaved when the second residue in the primary sequence is small and uncharged (Met-Ala-, Cys, Gly, Pro, Ser, Thr, or Val). Requires deformylation of the N(alpha)-formylated initiator methionine before it can be hydrolyzed.</text>
</comment>
<dbReference type="SUPFAM" id="SSF55920">
    <property type="entry name" value="Creatinase/aminopeptidase"/>
    <property type="match status" value="1"/>
</dbReference>
<feature type="binding site" evidence="6">
    <location>
        <position position="95"/>
    </location>
    <ligand>
        <name>a divalent metal cation</name>
        <dbReference type="ChEBI" id="CHEBI:60240"/>
        <label>1</label>
    </ligand>
</feature>
<reference evidence="10" key="1">
    <citation type="submission" date="2007-05" db="EMBL/GenBank/DDBJ databases">
        <title>Complete sequence of Thermotoga petrophila RKU-1.</title>
        <authorList>
            <consortium name="US DOE Joint Genome Institute"/>
            <person name="Copeland A."/>
            <person name="Lucas S."/>
            <person name="Lapidus A."/>
            <person name="Barry K."/>
            <person name="Glavina del Rio T."/>
            <person name="Dalin E."/>
            <person name="Tice H."/>
            <person name="Pitluck S."/>
            <person name="Sims D."/>
            <person name="Brettin T."/>
            <person name="Bruce D."/>
            <person name="Detter J.C."/>
            <person name="Han C."/>
            <person name="Tapia R."/>
            <person name="Schmutz J."/>
            <person name="Larimer F."/>
            <person name="Land M."/>
            <person name="Hauser L."/>
            <person name="Kyrpides N."/>
            <person name="Mikhailova N."/>
            <person name="Nelson K."/>
            <person name="Gogarten J.P."/>
            <person name="Noll K."/>
            <person name="Richardson P."/>
        </authorList>
    </citation>
    <scope>NUCLEOTIDE SEQUENCE [LARGE SCALE GENOMIC DNA]</scope>
    <source>
        <strain evidence="10">ATCC BAA-488 / DSM 13995 / JCM 10881 / RKU-1</strain>
    </source>
</reference>
<protein>
    <recommendedName>
        <fullName evidence="6 7">Methionine aminopeptidase</fullName>
        <shortName evidence="6">MAP</shortName>
        <shortName evidence="6">MetAP</shortName>
        <ecNumber evidence="6 7">3.4.11.18</ecNumber>
    </recommendedName>
    <alternativeName>
        <fullName evidence="6">Peptidase M</fullName>
    </alternativeName>
</protein>
<dbReference type="PROSITE" id="PS00680">
    <property type="entry name" value="MAP_1"/>
    <property type="match status" value="1"/>
</dbReference>
<dbReference type="PRINTS" id="PR00599">
    <property type="entry name" value="MAPEPTIDASE"/>
</dbReference>
<feature type="binding site" evidence="6">
    <location>
        <position position="176"/>
    </location>
    <ligand>
        <name>substrate</name>
    </ligand>
</feature>
<dbReference type="CDD" id="cd01086">
    <property type="entry name" value="MetAP1"/>
    <property type="match status" value="1"/>
</dbReference>
<dbReference type="GO" id="GO:0004239">
    <property type="term" value="F:initiator methionyl aminopeptidase activity"/>
    <property type="evidence" value="ECO:0007669"/>
    <property type="project" value="UniProtKB-UniRule"/>
</dbReference>
<dbReference type="eggNOG" id="COG0024">
    <property type="taxonomic scope" value="Bacteria"/>
</dbReference>
<gene>
    <name evidence="6" type="primary">map</name>
    <name evidence="9" type="ordered locus">Tpet_1314</name>
</gene>
<dbReference type="InterPro" id="IPR002467">
    <property type="entry name" value="Pept_M24A_MAP1"/>
</dbReference>
<accession>A5IMA5</accession>
<evidence type="ECO:0000313" key="9">
    <source>
        <dbReference type="EMBL" id="ABQ47328.1"/>
    </source>
</evidence>
<comment type="cofactor">
    <cofactor evidence="6">
        <name>Co(2+)</name>
        <dbReference type="ChEBI" id="CHEBI:48828"/>
    </cofactor>
    <cofactor evidence="6">
        <name>Zn(2+)</name>
        <dbReference type="ChEBI" id="CHEBI:29105"/>
    </cofactor>
    <cofactor evidence="6">
        <name>Mn(2+)</name>
        <dbReference type="ChEBI" id="CHEBI:29035"/>
    </cofactor>
    <cofactor evidence="6">
        <name>Fe(2+)</name>
        <dbReference type="ChEBI" id="CHEBI:29033"/>
    </cofactor>
    <text evidence="6">Binds 2 divalent metal cations per subunit. Has a high-affinity and a low affinity metal-binding site. The true nature of the physiological cofactor is under debate. The enzyme is active with cobalt, zinc, manganese or divalent iron ions. Most likely, methionine aminopeptidases function as mononuclear Fe(2+)-metalloproteases under physiological conditions, and the catalytically relevant metal-binding site has been assigned to the histidine-containing high-affinity site.</text>
</comment>
<dbReference type="GO" id="GO:0005829">
    <property type="term" value="C:cytosol"/>
    <property type="evidence" value="ECO:0007669"/>
    <property type="project" value="TreeGrafter"/>
</dbReference>
<dbReference type="InterPro" id="IPR001714">
    <property type="entry name" value="Pept_M24_MAP"/>
</dbReference>
<comment type="catalytic activity">
    <reaction evidence="6 7">
        <text>Release of N-terminal amino acids, preferentially methionine, from peptides and arylamides.</text>
        <dbReference type="EC" id="3.4.11.18"/>
    </reaction>
</comment>
<dbReference type="GO" id="GO:0006508">
    <property type="term" value="P:proteolysis"/>
    <property type="evidence" value="ECO:0007669"/>
    <property type="project" value="UniProtKB-KW"/>
</dbReference>
<feature type="domain" description="Peptidase M24" evidence="8">
    <location>
        <begin position="11"/>
        <end position="240"/>
    </location>
</feature>
<feature type="binding site" evidence="6">
    <location>
        <position position="202"/>
    </location>
    <ligand>
        <name>a divalent metal cation</name>
        <dbReference type="ChEBI" id="CHEBI:60240"/>
        <label>2</label>
        <note>catalytic</note>
    </ligand>
</feature>
<feature type="binding site" evidence="6">
    <location>
        <position position="106"/>
    </location>
    <ligand>
        <name>a divalent metal cation</name>
        <dbReference type="ChEBI" id="CHEBI:60240"/>
        <label>1</label>
    </ligand>
</feature>
<dbReference type="EC" id="3.4.11.18" evidence="6 7"/>
<keyword evidence="4 6" id="KW-0479">Metal-binding</keyword>
<dbReference type="Proteomes" id="UP000006558">
    <property type="component" value="Chromosome"/>
</dbReference>
<keyword evidence="2 6" id="KW-0031">Aminopeptidase</keyword>
<dbReference type="HOGENOM" id="CLU_015857_0_1_0"/>